<evidence type="ECO:0000313" key="1">
    <source>
        <dbReference type="EMBL" id="CAF4933530.1"/>
    </source>
</evidence>
<name>A0A821WYG2_9BILA</name>
<gene>
    <name evidence="1" type="ORF">UJA718_LOCUS46982</name>
</gene>
<dbReference type="EMBL" id="CAJOBP010086807">
    <property type="protein sequence ID" value="CAF4933530.1"/>
    <property type="molecule type" value="Genomic_DNA"/>
</dbReference>
<dbReference type="AlphaFoldDB" id="A0A821WYG2"/>
<sequence length="26" mass="2773">RAKSSVYASNLSDEIHQAQALAAKLT</sequence>
<organism evidence="1 2">
    <name type="scientific">Rotaria socialis</name>
    <dbReference type="NCBI Taxonomy" id="392032"/>
    <lineage>
        <taxon>Eukaryota</taxon>
        <taxon>Metazoa</taxon>
        <taxon>Spiralia</taxon>
        <taxon>Gnathifera</taxon>
        <taxon>Rotifera</taxon>
        <taxon>Eurotatoria</taxon>
        <taxon>Bdelloidea</taxon>
        <taxon>Philodinida</taxon>
        <taxon>Philodinidae</taxon>
        <taxon>Rotaria</taxon>
    </lineage>
</organism>
<proteinExistence type="predicted"/>
<evidence type="ECO:0000313" key="2">
    <source>
        <dbReference type="Proteomes" id="UP000663873"/>
    </source>
</evidence>
<comment type="caution">
    <text evidence="1">The sequence shown here is derived from an EMBL/GenBank/DDBJ whole genome shotgun (WGS) entry which is preliminary data.</text>
</comment>
<accession>A0A821WYG2</accession>
<feature type="non-terminal residue" evidence="1">
    <location>
        <position position="1"/>
    </location>
</feature>
<reference evidence="1" key="1">
    <citation type="submission" date="2021-02" db="EMBL/GenBank/DDBJ databases">
        <authorList>
            <person name="Nowell W R."/>
        </authorList>
    </citation>
    <scope>NUCLEOTIDE SEQUENCE</scope>
</reference>
<keyword evidence="2" id="KW-1185">Reference proteome</keyword>
<protein>
    <submittedName>
        <fullName evidence="1">Uncharacterized protein</fullName>
    </submittedName>
</protein>
<dbReference type="Proteomes" id="UP000663873">
    <property type="component" value="Unassembled WGS sequence"/>
</dbReference>